<comment type="caution">
    <text evidence="2">The sequence shown here is derived from an EMBL/GenBank/DDBJ whole genome shotgun (WGS) entry which is preliminary data.</text>
</comment>
<evidence type="ECO:0000313" key="3">
    <source>
        <dbReference type="Proteomes" id="UP000696573"/>
    </source>
</evidence>
<dbReference type="Gene3D" id="3.30.9.10">
    <property type="entry name" value="D-Amino Acid Oxidase, subunit A, domain 2"/>
    <property type="match status" value="1"/>
</dbReference>
<protein>
    <recommendedName>
        <fullName evidence="1">FAD dependent oxidoreductase domain-containing protein</fullName>
    </recommendedName>
</protein>
<gene>
    <name evidence="2" type="ORF">CRHIZ90672A_00001601</name>
</gene>
<dbReference type="AlphaFoldDB" id="A0A9N9VPU4"/>
<dbReference type="EMBL" id="CABFNQ020000730">
    <property type="protein sequence ID" value="CAH0027635.1"/>
    <property type="molecule type" value="Genomic_DNA"/>
</dbReference>
<evidence type="ECO:0000259" key="1">
    <source>
        <dbReference type="Pfam" id="PF01266"/>
    </source>
</evidence>
<proteinExistence type="predicted"/>
<dbReference type="SUPFAM" id="SSF51905">
    <property type="entry name" value="FAD/NAD(P)-binding domain"/>
    <property type="match status" value="1"/>
</dbReference>
<keyword evidence="3" id="KW-1185">Reference proteome</keyword>
<feature type="domain" description="FAD dependent oxidoreductase" evidence="1">
    <location>
        <begin position="49"/>
        <end position="432"/>
    </location>
</feature>
<dbReference type="Proteomes" id="UP000696573">
    <property type="component" value="Unassembled WGS sequence"/>
</dbReference>
<dbReference type="Gene3D" id="3.50.50.60">
    <property type="entry name" value="FAD/NAD(P)-binding domain"/>
    <property type="match status" value="1"/>
</dbReference>
<dbReference type="InterPro" id="IPR006076">
    <property type="entry name" value="FAD-dep_OxRdtase"/>
</dbReference>
<dbReference type="OrthoDB" id="429143at2759"/>
<dbReference type="PANTHER" id="PTHR13847">
    <property type="entry name" value="SARCOSINE DEHYDROGENASE-RELATED"/>
    <property type="match status" value="1"/>
</dbReference>
<dbReference type="PANTHER" id="PTHR13847:SF260">
    <property type="entry name" value="FAD DEPENDENT OXIDOREDUCTASE DOMAIN-CONTAINING PROTEIN"/>
    <property type="match status" value="1"/>
</dbReference>
<evidence type="ECO:0000313" key="2">
    <source>
        <dbReference type="EMBL" id="CAH0027635.1"/>
    </source>
</evidence>
<dbReference type="GO" id="GO:0005737">
    <property type="term" value="C:cytoplasm"/>
    <property type="evidence" value="ECO:0007669"/>
    <property type="project" value="TreeGrafter"/>
</dbReference>
<dbReference type="Pfam" id="PF01266">
    <property type="entry name" value="DAO"/>
    <property type="match status" value="1"/>
</dbReference>
<organism evidence="2 3">
    <name type="scientific">Clonostachys rhizophaga</name>
    <dbReference type="NCBI Taxonomy" id="160324"/>
    <lineage>
        <taxon>Eukaryota</taxon>
        <taxon>Fungi</taxon>
        <taxon>Dikarya</taxon>
        <taxon>Ascomycota</taxon>
        <taxon>Pezizomycotina</taxon>
        <taxon>Sordariomycetes</taxon>
        <taxon>Hypocreomycetidae</taxon>
        <taxon>Hypocreales</taxon>
        <taxon>Bionectriaceae</taxon>
        <taxon>Clonostachys</taxon>
    </lineage>
</organism>
<accession>A0A9N9VPU4</accession>
<reference evidence="2" key="1">
    <citation type="submission" date="2021-10" db="EMBL/GenBank/DDBJ databases">
        <authorList>
            <person name="Piombo E."/>
        </authorList>
    </citation>
    <scope>NUCLEOTIDE SEQUENCE</scope>
</reference>
<name>A0A9N9VPU4_9HYPO</name>
<sequence>PNPSDHQIADMSTSLPVSDSSLSLWHQTTRSFPHLNNNRDVAVPSTSRYAIIGSGVSGALTAWELIKNGVKGEDILILEAREAVSGATGRNAGHVRPDAFRGFPSFSVRHGPAQAKKIIESERVVLQKVKDFVESNGVDCDFYDTTTIDVCLSADFFDHQSRSLAAFEAAGGDTSHIRIYRGEDAKEKTRVPAAICAYEWPAASNHPAKLTHWILNDVLNKGSKLWTHCPVSNVTKHSGEGQASNLRWDLHTTRGVTSVDTVIHCTNAHAAALLPELSGFVTPLRSQVQAFVPTAAASAENRFKETMSLRYSLGHYFSVNQLPRDGIIIIGGSGTRDDGDIDDRMKHEMVTFDDSQYSQRIAKNSNREFKNLLLEPGSDKLRPGEGLRHAWTGILGMTPDNVPLVGPIEGLEGQWICAGFNGHGMARIFLCAPGLVKLILGKSWSETGLPECFQYSKKRVDRELNAQLKRKL</sequence>
<feature type="non-terminal residue" evidence="2">
    <location>
        <position position="1"/>
    </location>
</feature>
<dbReference type="InterPro" id="IPR036188">
    <property type="entry name" value="FAD/NAD-bd_sf"/>
</dbReference>